<reference evidence="4" key="1">
    <citation type="submission" date="2017-07" db="EMBL/GenBank/DDBJ databases">
        <title>Taro Niue Genome Assembly and Annotation.</title>
        <authorList>
            <person name="Atibalentja N."/>
            <person name="Keating K."/>
            <person name="Fields C.J."/>
        </authorList>
    </citation>
    <scope>NUCLEOTIDE SEQUENCE</scope>
    <source>
        <strain evidence="4">Niue_2</strain>
        <tissue evidence="4">Leaf</tissue>
    </source>
</reference>
<organism evidence="4 5">
    <name type="scientific">Colocasia esculenta</name>
    <name type="common">Wild taro</name>
    <name type="synonym">Arum esculentum</name>
    <dbReference type="NCBI Taxonomy" id="4460"/>
    <lineage>
        <taxon>Eukaryota</taxon>
        <taxon>Viridiplantae</taxon>
        <taxon>Streptophyta</taxon>
        <taxon>Embryophyta</taxon>
        <taxon>Tracheophyta</taxon>
        <taxon>Spermatophyta</taxon>
        <taxon>Magnoliopsida</taxon>
        <taxon>Liliopsida</taxon>
        <taxon>Araceae</taxon>
        <taxon>Aroideae</taxon>
        <taxon>Colocasieae</taxon>
        <taxon>Colocasia</taxon>
    </lineage>
</organism>
<dbReference type="GO" id="GO:0009451">
    <property type="term" value="P:RNA modification"/>
    <property type="evidence" value="ECO:0007669"/>
    <property type="project" value="InterPro"/>
</dbReference>
<dbReference type="PANTHER" id="PTHR47926:SF511">
    <property type="entry name" value="PENTATRICOPEPTIDE REPEAT-CONTAINING PROTEIN"/>
    <property type="match status" value="1"/>
</dbReference>
<protein>
    <recommendedName>
        <fullName evidence="3">DYW domain-containing protein</fullName>
    </recommendedName>
</protein>
<feature type="domain" description="DYW" evidence="3">
    <location>
        <begin position="657"/>
        <end position="749"/>
    </location>
</feature>
<feature type="repeat" description="PPR" evidence="2">
    <location>
        <begin position="478"/>
        <end position="512"/>
    </location>
</feature>
<dbReference type="GO" id="GO:0003723">
    <property type="term" value="F:RNA binding"/>
    <property type="evidence" value="ECO:0007669"/>
    <property type="project" value="InterPro"/>
</dbReference>
<evidence type="ECO:0000313" key="4">
    <source>
        <dbReference type="EMBL" id="MQM11582.1"/>
    </source>
</evidence>
<dbReference type="InterPro" id="IPR046960">
    <property type="entry name" value="PPR_At4g14850-like_plant"/>
</dbReference>
<evidence type="ECO:0000259" key="3">
    <source>
        <dbReference type="Pfam" id="PF14432"/>
    </source>
</evidence>
<dbReference type="Gene3D" id="1.25.40.10">
    <property type="entry name" value="Tetratricopeptide repeat domain"/>
    <property type="match status" value="4"/>
</dbReference>
<dbReference type="PANTHER" id="PTHR47926">
    <property type="entry name" value="PENTATRICOPEPTIDE REPEAT-CONTAINING PROTEIN"/>
    <property type="match status" value="1"/>
</dbReference>
<sequence length="749" mass="84030">MSSPPLRSHHCASLLRKLTSEATAPDRAQLKKLHCLVLKTIPSRSDPYFSNTLVTFYAKCGLLRHARRVFDGITHPNLFSWNAVLSAYSKSGCVPEMEEIFRRVPHPDGVSWNSLISGYAGSHESARTVVVYKLMLREGRVSPNRITFSKMLMLSSVWLSAKLGRQVHGQVVRFGFERYTFVGSPLVDMYSKVGLIDDARRVFYEMAEKSVVMYNTVITGLLRSGMVDDAKGLFHAMAERDSISWTTLITGLIQNGQEEDAIDLFREMRFRGVAIDQYTFGSVLTACGGLSVLEHGKQIHAYIFRIHYKDNVFVGSALVDMYSKCKSIKYAENVFRKMPLKNVISWTAMLVGYGQNGFSEEAVRIFCEMQRHGVEPDDFTLGSVLSSCANLASLEEGAQFHCQALVSGLISFITVSNAIITLYAKCGSTEDSHQLFDEMSIKDQVSWTALVSGYAQFGKAKETIKLFERMLVEGIKPDGVTFIGVLSACSRAGFVEKGYEFFNTMLKYGIAPVADHYTCMIDLLSRAGRLNEAEKFIKQMSCPPDAIGWATLLSSCRIHGNMEIGKWAAESLLELDPQNPASYVLLANMYAATGKWDKVAELRRGMRVQMVKKDPGCSWIKYKNKVHIFSANDQSSPYSDEIYSKLKWLYRKMMEEGYNPDTGSVLHDVVESEKLHMLSHHSEKLAIAFGLLCIPHDLPIRVVKNLRVCVDCHNATKYISKIAGREILVRDAARFHLFKDGACSCGDFW</sequence>
<dbReference type="Pfam" id="PF01535">
    <property type="entry name" value="PPR"/>
    <property type="match status" value="6"/>
</dbReference>
<dbReference type="Pfam" id="PF14432">
    <property type="entry name" value="DYW_deaminase"/>
    <property type="match status" value="1"/>
</dbReference>
<gene>
    <name evidence="4" type="ORF">Taro_044490</name>
</gene>
<accession>A0A843WM35</accession>
<feature type="repeat" description="PPR" evidence="2">
    <location>
        <begin position="210"/>
        <end position="240"/>
    </location>
</feature>
<dbReference type="AlphaFoldDB" id="A0A843WM35"/>
<dbReference type="InterPro" id="IPR032867">
    <property type="entry name" value="DYW_dom"/>
</dbReference>
<keyword evidence="1" id="KW-0677">Repeat</keyword>
<evidence type="ECO:0000313" key="5">
    <source>
        <dbReference type="Proteomes" id="UP000652761"/>
    </source>
</evidence>
<feature type="repeat" description="PPR" evidence="2">
    <location>
        <begin position="443"/>
        <end position="477"/>
    </location>
</feature>
<dbReference type="EMBL" id="NMUH01005020">
    <property type="protein sequence ID" value="MQM11582.1"/>
    <property type="molecule type" value="Genomic_DNA"/>
</dbReference>
<dbReference type="GO" id="GO:0008270">
    <property type="term" value="F:zinc ion binding"/>
    <property type="evidence" value="ECO:0007669"/>
    <property type="project" value="InterPro"/>
</dbReference>
<dbReference type="FunFam" id="1.25.40.10:FF:000284">
    <property type="entry name" value="Pentatricopeptide repeat-containing protein"/>
    <property type="match status" value="1"/>
</dbReference>
<dbReference type="InterPro" id="IPR002885">
    <property type="entry name" value="PPR_rpt"/>
</dbReference>
<dbReference type="Pfam" id="PF13041">
    <property type="entry name" value="PPR_2"/>
    <property type="match status" value="3"/>
</dbReference>
<dbReference type="Proteomes" id="UP000652761">
    <property type="component" value="Unassembled WGS sequence"/>
</dbReference>
<evidence type="ECO:0000256" key="2">
    <source>
        <dbReference type="PROSITE-ProRule" id="PRU00708"/>
    </source>
</evidence>
<keyword evidence="5" id="KW-1185">Reference proteome</keyword>
<evidence type="ECO:0000256" key="1">
    <source>
        <dbReference type="ARBA" id="ARBA00022737"/>
    </source>
</evidence>
<dbReference type="PROSITE" id="PS51375">
    <property type="entry name" value="PPR"/>
    <property type="match status" value="6"/>
</dbReference>
<name>A0A843WM35_COLES</name>
<feature type="repeat" description="PPR" evidence="2">
    <location>
        <begin position="241"/>
        <end position="275"/>
    </location>
</feature>
<comment type="caution">
    <text evidence="4">The sequence shown here is derived from an EMBL/GenBank/DDBJ whole genome shotgun (WGS) entry which is preliminary data.</text>
</comment>
<dbReference type="NCBIfam" id="TIGR00756">
    <property type="entry name" value="PPR"/>
    <property type="match status" value="6"/>
</dbReference>
<feature type="repeat" description="PPR" evidence="2">
    <location>
        <begin position="108"/>
        <end position="142"/>
    </location>
</feature>
<dbReference type="FunFam" id="1.25.40.10:FF:000366">
    <property type="entry name" value="Pentatricopeptide (PPR) repeat-containing protein"/>
    <property type="match status" value="1"/>
</dbReference>
<dbReference type="FunFam" id="1.25.40.10:FF:000472">
    <property type="entry name" value="Putative pentatricopeptide repeat-containing protein"/>
    <property type="match status" value="1"/>
</dbReference>
<dbReference type="FunFam" id="1.25.40.10:FF:000442">
    <property type="entry name" value="Pentatricopeptide repeat-containing protein At3g49710"/>
    <property type="match status" value="2"/>
</dbReference>
<feature type="repeat" description="PPR" evidence="2">
    <location>
        <begin position="342"/>
        <end position="376"/>
    </location>
</feature>
<dbReference type="InterPro" id="IPR011990">
    <property type="entry name" value="TPR-like_helical_dom_sf"/>
</dbReference>
<proteinExistence type="predicted"/>
<dbReference type="InterPro" id="IPR046848">
    <property type="entry name" value="E_motif"/>
</dbReference>
<dbReference type="SUPFAM" id="SSF48452">
    <property type="entry name" value="TPR-like"/>
    <property type="match status" value="1"/>
</dbReference>
<dbReference type="OrthoDB" id="185373at2759"/>
<dbReference type="Pfam" id="PF20431">
    <property type="entry name" value="E_motif"/>
    <property type="match status" value="1"/>
</dbReference>